<accession>A0ACB5TLS4</accession>
<sequence length="418" mass="48365">MLLRTRVPEGYIQPQPKPDDEIIISMSSGVDSSVTALMYAKKYKNVRGIFMANWSSDSIGTKQCTAERDWEDVQKICQQINIPCERVNFEKEYWENVFQPMIEMYKKGLTPNPDVGCNKYVKFGKMIEHLSKKFEYLNNNENEKNGKKWWLVTGHYAKVLQNEKTKEYNLMRSDYLPKDQSYYLCQIPENVLSRLLLPIGHYTKPEIREIAKNYKLATSEKPDSQGLCFVSQTGKFKDFLNEYIEPNPGNIVTKDGKIWGKHEGLWYGTIGQRSGISMPQGDPEYKGIWFISGKNFEKNELIISKKTDFLEFNKDTIISNDLNFINSNKFNNNINEIIKNLPPVNELTIQFRSLQKPIKLTNLKYDSIKNELTVNLDGKYFGIAPGQNLVIYHNEKVICSSVIISMDNTQESTTIKRC</sequence>
<organism evidence="1 2">
    <name type="scientific">Candida boidinii</name>
    <name type="common">Yeast</name>
    <dbReference type="NCBI Taxonomy" id="5477"/>
    <lineage>
        <taxon>Eukaryota</taxon>
        <taxon>Fungi</taxon>
        <taxon>Dikarya</taxon>
        <taxon>Ascomycota</taxon>
        <taxon>Saccharomycotina</taxon>
        <taxon>Pichiomycetes</taxon>
        <taxon>Pichiales</taxon>
        <taxon>Pichiaceae</taxon>
        <taxon>Ogataea</taxon>
        <taxon>Ogataea/Candida clade</taxon>
    </lineage>
</organism>
<evidence type="ECO:0000313" key="1">
    <source>
        <dbReference type="EMBL" id="GME90789.1"/>
    </source>
</evidence>
<reference evidence="1" key="1">
    <citation type="submission" date="2023-04" db="EMBL/GenBank/DDBJ databases">
        <title>Candida boidinii NBRC 1967.</title>
        <authorList>
            <person name="Ichikawa N."/>
            <person name="Sato H."/>
            <person name="Tonouchi N."/>
        </authorList>
    </citation>
    <scope>NUCLEOTIDE SEQUENCE</scope>
    <source>
        <strain evidence="1">NBRC 1967</strain>
    </source>
</reference>
<gene>
    <name evidence="1" type="ORF">Cboi01_000200600</name>
</gene>
<dbReference type="Proteomes" id="UP001165101">
    <property type="component" value="Unassembled WGS sequence"/>
</dbReference>
<name>A0ACB5TLS4_CANBO</name>
<protein>
    <submittedName>
        <fullName evidence="1">Unnamed protein product</fullName>
    </submittedName>
</protein>
<comment type="caution">
    <text evidence="1">The sequence shown here is derived from an EMBL/GenBank/DDBJ whole genome shotgun (WGS) entry which is preliminary data.</text>
</comment>
<dbReference type="EMBL" id="BSXV01000828">
    <property type="protein sequence ID" value="GME90789.1"/>
    <property type="molecule type" value="Genomic_DNA"/>
</dbReference>
<evidence type="ECO:0000313" key="2">
    <source>
        <dbReference type="Proteomes" id="UP001165101"/>
    </source>
</evidence>
<keyword evidence="2" id="KW-1185">Reference proteome</keyword>
<proteinExistence type="predicted"/>